<dbReference type="InterPro" id="IPR001189">
    <property type="entry name" value="Mn/Fe_SOD"/>
</dbReference>
<dbReference type="SUPFAM" id="SSF54719">
    <property type="entry name" value="Fe,Mn superoxide dismutase (SOD), C-terminal domain"/>
    <property type="match status" value="1"/>
</dbReference>
<dbReference type="SUPFAM" id="SSF46609">
    <property type="entry name" value="Fe,Mn superoxide dismutase (SOD), N-terminal domain"/>
    <property type="match status" value="1"/>
</dbReference>
<feature type="binding site" evidence="5">
    <location>
        <position position="158"/>
    </location>
    <ligand>
        <name>Mn(2+)</name>
        <dbReference type="ChEBI" id="CHEBI:29035"/>
    </ligand>
</feature>
<reference evidence="9 10" key="1">
    <citation type="submission" date="2017-09" db="EMBL/GenBank/DDBJ databases">
        <title>Depth-based differentiation of microbial function through sediment-hosted aquifers and enrichment of novel symbionts in the deep terrestrial subsurface.</title>
        <authorList>
            <person name="Probst A.J."/>
            <person name="Ladd B."/>
            <person name="Jarett J.K."/>
            <person name="Geller-Mcgrath D.E."/>
            <person name="Sieber C.M."/>
            <person name="Emerson J.B."/>
            <person name="Anantharaman K."/>
            <person name="Thomas B.C."/>
            <person name="Malmstrom R."/>
            <person name="Stieglmeier M."/>
            <person name="Klingl A."/>
            <person name="Woyke T."/>
            <person name="Ryan C.M."/>
            <person name="Banfield J.F."/>
        </authorList>
    </citation>
    <scope>NUCLEOTIDE SEQUENCE [LARGE SCALE GENOMIC DNA]</scope>
    <source>
        <strain evidence="9">CG10_big_fil_rev_8_21_14_0_10_36_16</strain>
    </source>
</reference>
<dbReference type="PIRSF" id="PIRSF000349">
    <property type="entry name" value="SODismutase"/>
    <property type="match status" value="1"/>
</dbReference>
<comment type="catalytic activity">
    <reaction evidence="6">
        <text>2 superoxide + 2 H(+) = H2O2 + O2</text>
        <dbReference type="Rhea" id="RHEA:20696"/>
        <dbReference type="ChEBI" id="CHEBI:15378"/>
        <dbReference type="ChEBI" id="CHEBI:15379"/>
        <dbReference type="ChEBI" id="CHEBI:16240"/>
        <dbReference type="ChEBI" id="CHEBI:18421"/>
        <dbReference type="EC" id="1.15.1.1"/>
    </reaction>
</comment>
<protein>
    <recommendedName>
        <fullName evidence="2 6">Superoxide dismutase</fullName>
        <ecNumber evidence="2 6">1.15.1.1</ecNumber>
    </recommendedName>
</protein>
<proteinExistence type="inferred from homology"/>
<dbReference type="PANTHER" id="PTHR11404:SF6">
    <property type="entry name" value="SUPEROXIDE DISMUTASE [MN], MITOCHONDRIAL"/>
    <property type="match status" value="1"/>
</dbReference>
<evidence type="ECO:0000259" key="7">
    <source>
        <dbReference type="Pfam" id="PF00081"/>
    </source>
</evidence>
<dbReference type="Gene3D" id="1.10.287.990">
    <property type="entry name" value="Fe,Mn superoxide dismutase (SOD) domain"/>
    <property type="match status" value="1"/>
</dbReference>
<evidence type="ECO:0000256" key="5">
    <source>
        <dbReference type="PIRSR" id="PIRSR000349-1"/>
    </source>
</evidence>
<dbReference type="InterPro" id="IPR036324">
    <property type="entry name" value="Mn/Fe_SOD_N_sf"/>
</dbReference>
<dbReference type="InterPro" id="IPR019832">
    <property type="entry name" value="Mn/Fe_SOD_C"/>
</dbReference>
<comment type="caution">
    <text evidence="9">The sequence shown here is derived from an EMBL/GenBank/DDBJ whole genome shotgun (WGS) entry which is preliminary data.</text>
</comment>
<dbReference type="Pfam" id="PF02777">
    <property type="entry name" value="Sod_Fe_C"/>
    <property type="match status" value="1"/>
</dbReference>
<dbReference type="GO" id="GO:0046872">
    <property type="term" value="F:metal ion binding"/>
    <property type="evidence" value="ECO:0007669"/>
    <property type="project" value="UniProtKB-KW"/>
</dbReference>
<evidence type="ECO:0000256" key="2">
    <source>
        <dbReference type="ARBA" id="ARBA00012682"/>
    </source>
</evidence>
<comment type="function">
    <text evidence="6">Destroys radicals which are normally produced within the cells and which are toxic to biological systems.</text>
</comment>
<evidence type="ECO:0000256" key="3">
    <source>
        <dbReference type="ARBA" id="ARBA00022723"/>
    </source>
</evidence>
<gene>
    <name evidence="9" type="ORF">COV29_00275</name>
</gene>
<dbReference type="InterPro" id="IPR036314">
    <property type="entry name" value="SOD_C_sf"/>
</dbReference>
<accession>A0A2J0QBE6</accession>
<dbReference type="GO" id="GO:0004784">
    <property type="term" value="F:superoxide dismutase activity"/>
    <property type="evidence" value="ECO:0007669"/>
    <property type="project" value="UniProtKB-EC"/>
</dbReference>
<evidence type="ECO:0000256" key="4">
    <source>
        <dbReference type="ARBA" id="ARBA00023002"/>
    </source>
</evidence>
<feature type="binding site" evidence="5">
    <location>
        <position position="78"/>
    </location>
    <ligand>
        <name>Mn(2+)</name>
        <dbReference type="ChEBI" id="CHEBI:29035"/>
    </ligand>
</feature>
<evidence type="ECO:0000313" key="9">
    <source>
        <dbReference type="EMBL" id="PJE51582.1"/>
    </source>
</evidence>
<dbReference type="AlphaFoldDB" id="A0A2J0QBE6"/>
<organism evidence="9 10">
    <name type="scientific">Candidatus Yanofskybacteria bacterium CG10_big_fil_rev_8_21_14_0_10_36_16</name>
    <dbReference type="NCBI Taxonomy" id="1975096"/>
    <lineage>
        <taxon>Bacteria</taxon>
        <taxon>Candidatus Yanofskyibacteriota</taxon>
    </lineage>
</organism>
<evidence type="ECO:0000259" key="8">
    <source>
        <dbReference type="Pfam" id="PF02777"/>
    </source>
</evidence>
<feature type="domain" description="Manganese/iron superoxide dismutase N-terminal" evidence="7">
    <location>
        <begin position="5"/>
        <end position="85"/>
    </location>
</feature>
<dbReference type="PANTHER" id="PTHR11404">
    <property type="entry name" value="SUPEROXIDE DISMUTASE 2"/>
    <property type="match status" value="1"/>
</dbReference>
<feature type="binding site" evidence="5">
    <location>
        <position position="162"/>
    </location>
    <ligand>
        <name>Mn(2+)</name>
        <dbReference type="ChEBI" id="CHEBI:29035"/>
    </ligand>
</feature>
<evidence type="ECO:0000256" key="6">
    <source>
        <dbReference type="RuleBase" id="RU000414"/>
    </source>
</evidence>
<dbReference type="Gene3D" id="3.55.40.20">
    <property type="entry name" value="Iron/manganese superoxide dismutase, C-terminal domain"/>
    <property type="match status" value="1"/>
</dbReference>
<keyword evidence="3 5" id="KW-0479">Metal-binding</keyword>
<dbReference type="InterPro" id="IPR019831">
    <property type="entry name" value="Mn/Fe_SOD_N"/>
</dbReference>
<dbReference type="InterPro" id="IPR050265">
    <property type="entry name" value="Fe/Mn_Superoxide_Dismutase"/>
</dbReference>
<dbReference type="EMBL" id="PCXQ01000001">
    <property type="protein sequence ID" value="PJE51582.1"/>
    <property type="molecule type" value="Genomic_DNA"/>
</dbReference>
<evidence type="ECO:0000313" key="10">
    <source>
        <dbReference type="Proteomes" id="UP000228496"/>
    </source>
</evidence>
<feature type="domain" description="Manganese/iron superoxide dismutase C-terminal" evidence="8">
    <location>
        <begin position="92"/>
        <end position="190"/>
    </location>
</feature>
<dbReference type="EC" id="1.15.1.1" evidence="2 6"/>
<feature type="binding site" evidence="5">
    <location>
        <position position="24"/>
    </location>
    <ligand>
        <name>Mn(2+)</name>
        <dbReference type="ChEBI" id="CHEBI:29035"/>
    </ligand>
</feature>
<comment type="similarity">
    <text evidence="1 6">Belongs to the iron/manganese superoxide dismutase family.</text>
</comment>
<sequence>MYNHKPLPFDKELEGISSKTIETHHGKLYKGYVDKSNSIKERLTDIAKSDNPEGNQTYSELRSLKNGESFANNGVYLHEKYFDILGGDGKSTGELAEAISAKYGSVEQFQKYFTACAMAARGWTILAWDANVGELRVFNCDAHNHGGIWGAIPIITCDVYEHSYFMDTGSDRKTYIDNFFKNLNWEAANELFRKAQELKI</sequence>
<evidence type="ECO:0000256" key="1">
    <source>
        <dbReference type="ARBA" id="ARBA00008714"/>
    </source>
</evidence>
<keyword evidence="4 6" id="KW-0560">Oxidoreductase</keyword>
<name>A0A2J0QBE6_9BACT</name>
<dbReference type="Proteomes" id="UP000228496">
    <property type="component" value="Unassembled WGS sequence"/>
</dbReference>
<dbReference type="Pfam" id="PF00081">
    <property type="entry name" value="Sod_Fe_N"/>
    <property type="match status" value="1"/>
</dbReference>